<proteinExistence type="predicted"/>
<dbReference type="SMART" id="SM00507">
    <property type="entry name" value="HNHc"/>
    <property type="match status" value="1"/>
</dbReference>
<feature type="domain" description="HNH nuclease" evidence="3">
    <location>
        <begin position="366"/>
        <end position="425"/>
    </location>
</feature>
<dbReference type="Proteomes" id="UP001178281">
    <property type="component" value="Unassembled WGS sequence"/>
</dbReference>
<evidence type="ECO:0000259" key="3">
    <source>
        <dbReference type="SMART" id="SM00507"/>
    </source>
</evidence>
<gene>
    <name evidence="4" type="ORF">Q7X28_01695</name>
</gene>
<feature type="compositionally biased region" description="Basic residues" evidence="2">
    <location>
        <begin position="492"/>
        <end position="514"/>
    </location>
</feature>
<evidence type="ECO:0000313" key="5">
    <source>
        <dbReference type="Proteomes" id="UP001178281"/>
    </source>
</evidence>
<dbReference type="EMBL" id="JAUTIX010000001">
    <property type="protein sequence ID" value="MDP0396631.1"/>
    <property type="molecule type" value="Genomic_DNA"/>
</dbReference>
<evidence type="ECO:0000256" key="1">
    <source>
        <dbReference type="SAM" id="Coils"/>
    </source>
</evidence>
<accession>A0AA90N6T6</accession>
<dbReference type="RefSeq" id="WP_305110096.1">
    <property type="nucleotide sequence ID" value="NZ_JAUTIX010000001.1"/>
</dbReference>
<feature type="region of interest" description="Disordered" evidence="2">
    <location>
        <begin position="477"/>
        <end position="549"/>
    </location>
</feature>
<dbReference type="AlphaFoldDB" id="A0AA90N6T6"/>
<dbReference type="Pfam" id="PF02720">
    <property type="entry name" value="DUF222"/>
    <property type="match status" value="1"/>
</dbReference>
<evidence type="ECO:0000256" key="2">
    <source>
        <dbReference type="SAM" id="MobiDB-lite"/>
    </source>
</evidence>
<reference evidence="4" key="1">
    <citation type="submission" date="2023-08" db="EMBL/GenBank/DDBJ databases">
        <title>The draft genome of Tsukamurella strandjordii strain 050030.</title>
        <authorList>
            <person name="Zhao F."/>
            <person name="Feng Y."/>
            <person name="Zong Z."/>
        </authorList>
    </citation>
    <scope>NUCLEOTIDE SEQUENCE</scope>
    <source>
        <strain evidence="4">050030</strain>
    </source>
</reference>
<dbReference type="InterPro" id="IPR003870">
    <property type="entry name" value="DUF222"/>
</dbReference>
<evidence type="ECO:0000313" key="4">
    <source>
        <dbReference type="EMBL" id="MDP0396631.1"/>
    </source>
</evidence>
<feature type="coiled-coil region" evidence="1">
    <location>
        <begin position="36"/>
        <end position="63"/>
    </location>
</feature>
<feature type="compositionally biased region" description="Pro residues" evidence="2">
    <location>
        <begin position="538"/>
        <end position="549"/>
    </location>
</feature>
<comment type="caution">
    <text evidence="4">The sequence shown here is derived from an EMBL/GenBank/DDBJ whole genome shotgun (WGS) entry which is preliminary data.</text>
</comment>
<keyword evidence="5" id="KW-1185">Reference proteome</keyword>
<dbReference type="InterPro" id="IPR003615">
    <property type="entry name" value="HNH_nuc"/>
</dbReference>
<dbReference type="CDD" id="cd00085">
    <property type="entry name" value="HNHc"/>
    <property type="match status" value="1"/>
</dbReference>
<dbReference type="Gene3D" id="1.10.30.50">
    <property type="match status" value="1"/>
</dbReference>
<sequence>MSYDDAFDLGRRVTRPVPAEIAGASDHTPSSALARLRRITAEVNRLEAERHAVLSQLYALREEARAVRVESDRRFVDDWDELVAEAGAALGTGRGAASAALHRSLDLRERFPRVFALFARGAIGMVQVRAALRAAVAVLEDEVAAALDTRLAAWLLAREGTTVTGPAVEQAATRILVELDRDAVPERPPTAPSARLDFHARSDGAVDLEVVLDRAQAIRLSKPINDVARTVCRRDGRTLAERQVDALVALAEGYETLGCRCGNEVCTHREARPRTGAVAQNLKALAVIVLNESAAITPGGRPTPAAPAAPGGAVVVTDDPGLSGPVTADQARALIGTCDTSVRVLGRRDPTTGKIHATGATGYRPTQYQLLVLRLTYPTCVFPGCSVPSSACQIDHVTEYDHRAPAVGGQTEIGNLVPLCGFHHRIKTEGGWISDVLPGGGVEWRHPTGAVWVVPPGSATDLIPGLGSLVWDTPARTTGRASSAPNGFENHARRRAAQRRRLRALHRRLRHARRSERAAQREEASHEAAQRMAQRLGIPPPEPPRAPPF</sequence>
<feature type="compositionally biased region" description="Basic and acidic residues" evidence="2">
    <location>
        <begin position="515"/>
        <end position="529"/>
    </location>
</feature>
<protein>
    <submittedName>
        <fullName evidence="4">DUF222 domain-containing protein</fullName>
    </submittedName>
</protein>
<name>A0AA90N6T6_9ACTN</name>
<organism evidence="4 5">
    <name type="scientific">Tsukamurella strandjordii</name>
    <dbReference type="NCBI Taxonomy" id="147577"/>
    <lineage>
        <taxon>Bacteria</taxon>
        <taxon>Bacillati</taxon>
        <taxon>Actinomycetota</taxon>
        <taxon>Actinomycetes</taxon>
        <taxon>Mycobacteriales</taxon>
        <taxon>Tsukamurellaceae</taxon>
        <taxon>Tsukamurella</taxon>
    </lineage>
</organism>
<keyword evidence="1" id="KW-0175">Coiled coil</keyword>